<evidence type="ECO:0000256" key="1">
    <source>
        <dbReference type="ARBA" id="ARBA00001947"/>
    </source>
</evidence>
<evidence type="ECO:0000259" key="11">
    <source>
        <dbReference type="Pfam" id="PF04225"/>
    </source>
</evidence>
<evidence type="ECO:0000256" key="5">
    <source>
        <dbReference type="ARBA" id="ARBA00022801"/>
    </source>
</evidence>
<dbReference type="InterPro" id="IPR007340">
    <property type="entry name" value="LysM_Opacity-associatedA"/>
</dbReference>
<dbReference type="InterPro" id="IPR016047">
    <property type="entry name" value="M23ase_b-sheet_dom"/>
</dbReference>
<evidence type="ECO:0000313" key="13">
    <source>
        <dbReference type="EMBL" id="TKV69556.1"/>
    </source>
</evidence>
<evidence type="ECO:0000256" key="8">
    <source>
        <dbReference type="SAM" id="MobiDB-lite"/>
    </source>
</evidence>
<comment type="caution">
    <text evidence="13">The sequence shown here is derived from an EMBL/GenBank/DDBJ whole genome shotgun (WGS) entry which is preliminary data.</text>
</comment>
<evidence type="ECO:0000256" key="9">
    <source>
        <dbReference type="SAM" id="SignalP"/>
    </source>
</evidence>
<dbReference type="Proteomes" id="UP000308488">
    <property type="component" value="Unassembled WGS sequence"/>
</dbReference>
<dbReference type="SUPFAM" id="SSF51261">
    <property type="entry name" value="Duplicated hybrid motif"/>
    <property type="match status" value="1"/>
</dbReference>
<dbReference type="InterPro" id="IPR050570">
    <property type="entry name" value="Cell_wall_metabolism_enzyme"/>
</dbReference>
<feature type="domain" description="M23ase beta-sheet core" evidence="10">
    <location>
        <begin position="324"/>
        <end position="419"/>
    </location>
</feature>
<dbReference type="InterPro" id="IPR011055">
    <property type="entry name" value="Dup_hybrid_motif"/>
</dbReference>
<dbReference type="Pfam" id="PF01551">
    <property type="entry name" value="Peptidase_M23"/>
    <property type="match status" value="1"/>
</dbReference>
<comment type="subcellular location">
    <subcellularLocation>
        <location evidence="2">Cell envelope</location>
    </subcellularLocation>
</comment>
<organism evidence="13 14">
    <name type="scientific">Marinobacter panjinensis</name>
    <dbReference type="NCBI Taxonomy" id="2576384"/>
    <lineage>
        <taxon>Bacteria</taxon>
        <taxon>Pseudomonadati</taxon>
        <taxon>Pseudomonadota</taxon>
        <taxon>Gammaproteobacteria</taxon>
        <taxon>Pseudomonadales</taxon>
        <taxon>Marinobacteraceae</taxon>
        <taxon>Marinobacter</taxon>
    </lineage>
</organism>
<keyword evidence="4" id="KW-0479">Metal-binding</keyword>
<reference evidence="13 14" key="1">
    <citation type="submission" date="2019-05" db="EMBL/GenBank/DDBJ databases">
        <title>Marinobacter panjinensis sp. nov., a moderately halophilic bacterium isolated from sea tidal flat environment.</title>
        <authorList>
            <person name="Yang W."/>
            <person name="An M."/>
            <person name="He W."/>
            <person name="Luo X."/>
            <person name="Zhu L."/>
            <person name="Chen G."/>
            <person name="Zhang Y."/>
            <person name="Wang Y."/>
        </authorList>
    </citation>
    <scope>NUCLEOTIDE SEQUENCE [LARGE SCALE GENOMIC DNA]</scope>
    <source>
        <strain evidence="13 14">PJ-16</strain>
    </source>
</reference>
<dbReference type="AlphaFoldDB" id="A0A4U6RAD9"/>
<dbReference type="OrthoDB" id="9805070at2"/>
<dbReference type="PANTHER" id="PTHR21666">
    <property type="entry name" value="PEPTIDASE-RELATED"/>
    <property type="match status" value="1"/>
</dbReference>
<dbReference type="Gene3D" id="2.70.70.10">
    <property type="entry name" value="Glucose Permease (Domain IIA)"/>
    <property type="match status" value="1"/>
</dbReference>
<dbReference type="InterPro" id="IPR045834">
    <property type="entry name" value="Csd3_N2"/>
</dbReference>
<feature type="compositionally biased region" description="Basic and acidic residues" evidence="8">
    <location>
        <begin position="60"/>
        <end position="79"/>
    </location>
</feature>
<feature type="signal peptide" evidence="9">
    <location>
        <begin position="1"/>
        <end position="32"/>
    </location>
</feature>
<protein>
    <submittedName>
        <fullName evidence="13">Peptidase M23</fullName>
    </submittedName>
</protein>
<keyword evidence="5" id="KW-0378">Hydrolase</keyword>
<dbReference type="GO" id="GO:0004222">
    <property type="term" value="F:metalloendopeptidase activity"/>
    <property type="evidence" value="ECO:0007669"/>
    <property type="project" value="TreeGrafter"/>
</dbReference>
<keyword evidence="6" id="KW-0862">Zinc</keyword>
<dbReference type="GO" id="GO:0046872">
    <property type="term" value="F:metal ion binding"/>
    <property type="evidence" value="ECO:0007669"/>
    <property type="project" value="UniProtKB-KW"/>
</dbReference>
<dbReference type="GO" id="GO:0030313">
    <property type="term" value="C:cell envelope"/>
    <property type="evidence" value="ECO:0007669"/>
    <property type="project" value="UniProtKB-SubCell"/>
</dbReference>
<dbReference type="RefSeq" id="WP_137437166.1">
    <property type="nucleotide sequence ID" value="NZ_SZYH01000001.1"/>
</dbReference>
<dbReference type="Pfam" id="PF04225">
    <property type="entry name" value="LysM_OapA"/>
    <property type="match status" value="1"/>
</dbReference>
<proteinExistence type="predicted"/>
<keyword evidence="7" id="KW-0482">Metalloprotease</keyword>
<keyword evidence="3" id="KW-0645">Protease</keyword>
<gene>
    <name evidence="13" type="ORF">FDP08_16290</name>
</gene>
<dbReference type="Gene3D" id="3.10.450.350">
    <property type="match status" value="2"/>
</dbReference>
<feature type="domain" description="Csd3-like second N-terminal" evidence="12">
    <location>
        <begin position="192"/>
        <end position="311"/>
    </location>
</feature>
<comment type="cofactor">
    <cofactor evidence="1">
        <name>Zn(2+)</name>
        <dbReference type="ChEBI" id="CHEBI:29105"/>
    </cofactor>
</comment>
<dbReference type="GO" id="GO:0042834">
    <property type="term" value="F:peptidoglycan binding"/>
    <property type="evidence" value="ECO:0007669"/>
    <property type="project" value="InterPro"/>
</dbReference>
<evidence type="ECO:0000256" key="4">
    <source>
        <dbReference type="ARBA" id="ARBA00022723"/>
    </source>
</evidence>
<feature type="domain" description="Opacity-associated protein A LysM-like" evidence="11">
    <location>
        <begin position="99"/>
        <end position="167"/>
    </location>
</feature>
<evidence type="ECO:0000256" key="2">
    <source>
        <dbReference type="ARBA" id="ARBA00004196"/>
    </source>
</evidence>
<name>A0A4U6RAD9_9GAMM</name>
<evidence type="ECO:0000259" key="10">
    <source>
        <dbReference type="Pfam" id="PF01551"/>
    </source>
</evidence>
<dbReference type="EMBL" id="SZYH01000001">
    <property type="protein sequence ID" value="TKV69556.1"/>
    <property type="molecule type" value="Genomic_DNA"/>
</dbReference>
<dbReference type="GO" id="GO:0006508">
    <property type="term" value="P:proteolysis"/>
    <property type="evidence" value="ECO:0007669"/>
    <property type="project" value="UniProtKB-KW"/>
</dbReference>
<evidence type="ECO:0000256" key="7">
    <source>
        <dbReference type="ARBA" id="ARBA00023049"/>
    </source>
</evidence>
<dbReference type="Pfam" id="PF19425">
    <property type="entry name" value="Csd3_N2"/>
    <property type="match status" value="1"/>
</dbReference>
<evidence type="ECO:0000256" key="3">
    <source>
        <dbReference type="ARBA" id="ARBA00022670"/>
    </source>
</evidence>
<keyword evidence="14" id="KW-1185">Reference proteome</keyword>
<feature type="region of interest" description="Disordered" evidence="8">
    <location>
        <begin position="46"/>
        <end position="79"/>
    </location>
</feature>
<evidence type="ECO:0000313" key="14">
    <source>
        <dbReference type="Proteomes" id="UP000308488"/>
    </source>
</evidence>
<sequence length="466" mass="50631">MLKMFPKTHITIAAATSVVIAAAILMSPSANVEANRMAYALDLDEGTVSESGSPPAKQAKSNEKPAPDPEVATAKKEPELPEALDTAAAIAEASEPELQWQEYKIKSGDTLSSLFGKAGFNDGIMLSVIHGDGEADKLQRLYAGETIAFATDDAGELTAVDLQRNLLETLRVEKTEDGFKGETVIREPDVKPAFASGIIDGSLYVAAREAGMSDGLAMEMAGIFGWNIDFVYDVRKGDRFEVVYEELYLDGEKFDTGNIISARFVNQGKDVIALQYTDSNGDTDYYSPDGSSMRKAFLRTPISARVSSSFNLQRRHPVLDVVRPHEGTDYAAPPGTPIKAAGHGRVQFAGWKGGYGRTVILKHGDNITTLYAHMSRLGKGIKNGSRVKQGDTIGHVGSSGMVTGPHLHYEFRVNGSPRNSRTVKLPDAKPVPQSEMARFKKHADQQVAKFELFRQDYQQLALAADE</sequence>
<dbReference type="CDD" id="cd12797">
    <property type="entry name" value="M23_peptidase"/>
    <property type="match status" value="1"/>
</dbReference>
<accession>A0A4U6RAD9</accession>
<dbReference type="PANTHER" id="PTHR21666:SF288">
    <property type="entry name" value="CELL DIVISION PROTEIN YTFB"/>
    <property type="match status" value="1"/>
</dbReference>
<evidence type="ECO:0000256" key="6">
    <source>
        <dbReference type="ARBA" id="ARBA00022833"/>
    </source>
</evidence>
<evidence type="ECO:0000259" key="12">
    <source>
        <dbReference type="Pfam" id="PF19425"/>
    </source>
</evidence>
<keyword evidence="9" id="KW-0732">Signal</keyword>
<feature type="chain" id="PRO_5021025985" evidence="9">
    <location>
        <begin position="33"/>
        <end position="466"/>
    </location>
</feature>